<protein>
    <recommendedName>
        <fullName evidence="4">BTB domain-containing protein</fullName>
    </recommendedName>
</protein>
<feature type="compositionally biased region" description="Basic and acidic residues" evidence="1">
    <location>
        <begin position="658"/>
        <end position="687"/>
    </location>
</feature>
<reference evidence="2 3" key="1">
    <citation type="journal article" date="2013" name="PLoS Genet.">
        <title>Genomic mechanisms accounting for the adaptation to parasitism in nematode-trapping fungi.</title>
        <authorList>
            <person name="Meerupati T."/>
            <person name="Andersson K.M."/>
            <person name="Friman E."/>
            <person name="Kumar D."/>
            <person name="Tunlid A."/>
            <person name="Ahren D."/>
        </authorList>
    </citation>
    <scope>NUCLEOTIDE SEQUENCE [LARGE SCALE GENOMIC DNA]</scope>
    <source>
        <strain evidence="2 3">CBS 200.50</strain>
    </source>
</reference>
<feature type="compositionally biased region" description="Basic and acidic residues" evidence="1">
    <location>
        <begin position="558"/>
        <end position="594"/>
    </location>
</feature>
<organism evidence="2 3">
    <name type="scientific">Dactylellina haptotyla (strain CBS 200.50)</name>
    <name type="common">Nematode-trapping fungus</name>
    <name type="synonym">Monacrosporium haptotylum</name>
    <dbReference type="NCBI Taxonomy" id="1284197"/>
    <lineage>
        <taxon>Eukaryota</taxon>
        <taxon>Fungi</taxon>
        <taxon>Dikarya</taxon>
        <taxon>Ascomycota</taxon>
        <taxon>Pezizomycotina</taxon>
        <taxon>Orbiliomycetes</taxon>
        <taxon>Orbiliales</taxon>
        <taxon>Orbiliaceae</taxon>
        <taxon>Dactylellina</taxon>
    </lineage>
</organism>
<dbReference type="EMBL" id="AQGS01000231">
    <property type="protein sequence ID" value="EPS41621.1"/>
    <property type="molecule type" value="Genomic_DNA"/>
</dbReference>
<evidence type="ECO:0000313" key="2">
    <source>
        <dbReference type="EMBL" id="EPS41621.1"/>
    </source>
</evidence>
<feature type="region of interest" description="Disordered" evidence="1">
    <location>
        <begin position="151"/>
        <end position="176"/>
    </location>
</feature>
<sequence>MASTSNATPLPTGGGSRNAKPSGTVKENTRGNPTPSKPPQTSNGLPSKAQVNKAAPGPSSNHTVTQNQQGRRPQSSGQHAPAAQQSHPRQPYQHQPHHPNHGLSRGGHGKGNYYGKNPGNQNQNFYNKTGNLQSAYHRPGFNTQQQAAQNTNQNFHPNPAPSFQSSNQNVTVNSGNAPKFLPVQDVRLLENPNLQRRVFVAKGEGQLIEQKVLSEPVNKIETTQAPPGNPNPNKGKDGFKQASSVKGPGTQQKQNNQSKSQTDSNAIKPAQTTKPPQVKTETKTVPISKPKQKCQFEIDLDREYNGNIGLFCGEPGVGILFIADSVTLKRESDWFSGKIGDKETTALQLEEPPTLVKLMLQYIHLGDFDEHTAEVPETAVELNALEAKEKSGGNCKDEVASQSSLNSSVPSADGDSRSFCSETTADRLKEIMMMAKKYGIEGMGKLAASKLQRTVDYATTYLAALEQRISQLKSEIDRTGLIKTAAETHKDHYIFYYYSKRTGYQERDFGETVQKIQGICENKENKDKNSYSQVKEEKNERCEAVKPEEISSNLGSESPKECSNHSKLPSPDKAKDEHPVNRGGIKDELKHEEAGSSNGTLQGGEKSTSNTLAETALASSAEDKNPEKITDQVAGQLLGPVTLPPASPNTTILSTVESDAKLENTLGENKDHRGAEDKNKKNDDVGKPDPMMQESKPDGAKQEDIAGDTVANETKTDIPEKPGSSGLNIKTISQEYAEKLHPSKLAEICLEKTGLATPFEVDDEPEELKKETDPVLEVIADTATNKIPDSDIQNSDPPQVQISLNADKEQGDEEEGGVSVAIIDSGQGFDDNAPKN</sequence>
<feature type="compositionally biased region" description="Low complexity" evidence="1">
    <location>
        <begin position="84"/>
        <end position="94"/>
    </location>
</feature>
<feature type="region of interest" description="Disordered" evidence="1">
    <location>
        <begin position="805"/>
        <end position="836"/>
    </location>
</feature>
<feature type="region of interest" description="Disordered" evidence="1">
    <location>
        <begin position="218"/>
        <end position="286"/>
    </location>
</feature>
<feature type="compositionally biased region" description="Polar residues" evidence="1">
    <location>
        <begin position="30"/>
        <end position="45"/>
    </location>
</feature>
<feature type="compositionally biased region" description="Polar residues" evidence="1">
    <location>
        <begin position="58"/>
        <end position="78"/>
    </location>
</feature>
<feature type="compositionally biased region" description="Basic and acidic residues" evidence="1">
    <location>
        <begin position="621"/>
        <end position="630"/>
    </location>
</feature>
<comment type="caution">
    <text evidence="2">The sequence shown here is derived from an EMBL/GenBank/DDBJ whole genome shotgun (WGS) entry which is preliminary data.</text>
</comment>
<keyword evidence="3" id="KW-1185">Reference proteome</keyword>
<feature type="compositionally biased region" description="Polar residues" evidence="1">
    <location>
        <begin position="125"/>
        <end position="134"/>
    </location>
</feature>
<dbReference type="OrthoDB" id="5429933at2759"/>
<reference evidence="3" key="2">
    <citation type="submission" date="2013-04" db="EMBL/GenBank/DDBJ databases">
        <title>Genomic mechanisms accounting for the adaptation to parasitism in nematode-trapping fungi.</title>
        <authorList>
            <person name="Ahren D.G."/>
        </authorList>
    </citation>
    <scope>NUCLEOTIDE SEQUENCE [LARGE SCALE GENOMIC DNA]</scope>
    <source>
        <strain evidence="3">CBS 200.50</strain>
    </source>
</reference>
<feature type="compositionally biased region" description="Polar residues" evidence="1">
    <location>
        <begin position="161"/>
        <end position="176"/>
    </location>
</feature>
<feature type="compositionally biased region" description="Polar residues" evidence="1">
    <location>
        <begin position="648"/>
        <end position="657"/>
    </location>
</feature>
<feature type="compositionally biased region" description="Basic and acidic residues" evidence="1">
    <location>
        <begin position="525"/>
        <end position="549"/>
    </location>
</feature>
<dbReference type="AlphaFoldDB" id="S8AKF4"/>
<feature type="compositionally biased region" description="Polar residues" evidence="1">
    <location>
        <begin position="595"/>
        <end position="613"/>
    </location>
</feature>
<name>S8AKF4_DACHA</name>
<feature type="region of interest" description="Disordered" evidence="1">
    <location>
        <begin position="525"/>
        <end position="728"/>
    </location>
</feature>
<evidence type="ECO:0000256" key="1">
    <source>
        <dbReference type="SAM" id="MobiDB-lite"/>
    </source>
</evidence>
<feature type="region of interest" description="Disordered" evidence="1">
    <location>
        <begin position="393"/>
        <end position="420"/>
    </location>
</feature>
<feature type="region of interest" description="Disordered" evidence="1">
    <location>
        <begin position="1"/>
        <end position="137"/>
    </location>
</feature>
<feature type="compositionally biased region" description="Basic and acidic residues" evidence="1">
    <location>
        <begin position="695"/>
        <end position="704"/>
    </location>
</feature>
<feature type="compositionally biased region" description="Low complexity" evidence="1">
    <location>
        <begin position="113"/>
        <end position="124"/>
    </location>
</feature>
<dbReference type="Proteomes" id="UP000015100">
    <property type="component" value="Unassembled WGS sequence"/>
</dbReference>
<feature type="compositionally biased region" description="Polar residues" evidence="1">
    <location>
        <begin position="400"/>
        <end position="410"/>
    </location>
</feature>
<feature type="compositionally biased region" description="Low complexity" evidence="1">
    <location>
        <begin position="250"/>
        <end position="262"/>
    </location>
</feature>
<proteinExistence type="predicted"/>
<dbReference type="HOGENOM" id="CLU_339799_0_0_1"/>
<evidence type="ECO:0008006" key="4">
    <source>
        <dbReference type="Google" id="ProtNLM"/>
    </source>
</evidence>
<gene>
    <name evidence="2" type="ORF">H072_4484</name>
</gene>
<evidence type="ECO:0000313" key="3">
    <source>
        <dbReference type="Proteomes" id="UP000015100"/>
    </source>
</evidence>
<accession>S8AKF4</accession>